<evidence type="ECO:0000313" key="9">
    <source>
        <dbReference type="Proteomes" id="UP000799444"/>
    </source>
</evidence>
<dbReference type="AlphaFoldDB" id="A0A9P4UTI4"/>
<dbReference type="SUPFAM" id="SSF51445">
    <property type="entry name" value="(Trans)glycosidases"/>
    <property type="match status" value="1"/>
</dbReference>
<keyword evidence="5" id="KW-0808">Transferase</keyword>
<dbReference type="Pfam" id="PF03198">
    <property type="entry name" value="Glyco_hydro_72"/>
    <property type="match status" value="1"/>
</dbReference>
<keyword evidence="7" id="KW-0812">Transmembrane</keyword>
<dbReference type="Gene3D" id="3.20.20.80">
    <property type="entry name" value="Glycosidases"/>
    <property type="match status" value="1"/>
</dbReference>
<evidence type="ECO:0000256" key="7">
    <source>
        <dbReference type="SAM" id="Phobius"/>
    </source>
</evidence>
<organism evidence="8 9">
    <name type="scientific">Polyplosphaeria fusca</name>
    <dbReference type="NCBI Taxonomy" id="682080"/>
    <lineage>
        <taxon>Eukaryota</taxon>
        <taxon>Fungi</taxon>
        <taxon>Dikarya</taxon>
        <taxon>Ascomycota</taxon>
        <taxon>Pezizomycotina</taxon>
        <taxon>Dothideomycetes</taxon>
        <taxon>Pleosporomycetidae</taxon>
        <taxon>Pleosporales</taxon>
        <taxon>Tetraplosphaeriaceae</taxon>
        <taxon>Polyplosphaeria</taxon>
    </lineage>
</organism>
<reference evidence="8" key="1">
    <citation type="journal article" date="2020" name="Stud. Mycol.">
        <title>101 Dothideomycetes genomes: a test case for predicting lifestyles and emergence of pathogens.</title>
        <authorList>
            <person name="Haridas S."/>
            <person name="Albert R."/>
            <person name="Binder M."/>
            <person name="Bloem J."/>
            <person name="Labutti K."/>
            <person name="Salamov A."/>
            <person name="Andreopoulos B."/>
            <person name="Baker S."/>
            <person name="Barry K."/>
            <person name="Bills G."/>
            <person name="Bluhm B."/>
            <person name="Cannon C."/>
            <person name="Castanera R."/>
            <person name="Culley D."/>
            <person name="Daum C."/>
            <person name="Ezra D."/>
            <person name="Gonzalez J."/>
            <person name="Henrissat B."/>
            <person name="Kuo A."/>
            <person name="Liang C."/>
            <person name="Lipzen A."/>
            <person name="Lutzoni F."/>
            <person name="Magnuson J."/>
            <person name="Mondo S."/>
            <person name="Nolan M."/>
            <person name="Ohm R."/>
            <person name="Pangilinan J."/>
            <person name="Park H.-J."/>
            <person name="Ramirez L."/>
            <person name="Alfaro M."/>
            <person name="Sun H."/>
            <person name="Tritt A."/>
            <person name="Yoshinaga Y."/>
            <person name="Zwiers L.-H."/>
            <person name="Turgeon B."/>
            <person name="Goodwin S."/>
            <person name="Spatafora J."/>
            <person name="Crous P."/>
            <person name="Grigoriev I."/>
        </authorList>
    </citation>
    <scope>NUCLEOTIDE SEQUENCE</scope>
    <source>
        <strain evidence="8">CBS 125425</strain>
    </source>
</reference>
<keyword evidence="9" id="KW-1185">Reference proteome</keyword>
<evidence type="ECO:0000256" key="5">
    <source>
        <dbReference type="RuleBase" id="RU361209"/>
    </source>
</evidence>
<keyword evidence="7" id="KW-1133">Transmembrane helix</keyword>
<dbReference type="PANTHER" id="PTHR31468:SF4">
    <property type="entry name" value="1,3-BETA-GLUCANOSYLTRANSFERASE GAS3-RELATED"/>
    <property type="match status" value="1"/>
</dbReference>
<dbReference type="OrthoDB" id="5372413at2759"/>
<comment type="caution">
    <text evidence="8">The sequence shown here is derived from an EMBL/GenBank/DDBJ whole genome shotgun (WGS) entry which is preliminary data.</text>
</comment>
<feature type="region of interest" description="Disordered" evidence="6">
    <location>
        <begin position="493"/>
        <end position="513"/>
    </location>
</feature>
<dbReference type="Proteomes" id="UP000799444">
    <property type="component" value="Unassembled WGS sequence"/>
</dbReference>
<keyword evidence="3" id="KW-0732">Signal</keyword>
<dbReference type="PANTHER" id="PTHR31468">
    <property type="entry name" value="1,3-BETA-GLUCANOSYLTRANSFERASE GAS1"/>
    <property type="match status" value="1"/>
</dbReference>
<keyword evidence="5" id="KW-0449">Lipoprotein</keyword>
<name>A0A9P4UTI4_9PLEO</name>
<dbReference type="InterPro" id="IPR017853">
    <property type="entry name" value="GH"/>
</dbReference>
<proteinExistence type="inferred from homology"/>
<evidence type="ECO:0000256" key="3">
    <source>
        <dbReference type="ARBA" id="ARBA00022729"/>
    </source>
</evidence>
<dbReference type="GO" id="GO:0005886">
    <property type="term" value="C:plasma membrane"/>
    <property type="evidence" value="ECO:0007669"/>
    <property type="project" value="UniProtKB-SubCell"/>
</dbReference>
<protein>
    <recommendedName>
        <fullName evidence="5">1,3-beta-glucanosyltransferase</fullName>
        <ecNumber evidence="5">2.4.1.-</ecNumber>
    </recommendedName>
</protein>
<dbReference type="EMBL" id="ML996308">
    <property type="protein sequence ID" value="KAF2727857.1"/>
    <property type="molecule type" value="Genomic_DNA"/>
</dbReference>
<comment type="subcellular location">
    <subcellularLocation>
        <location evidence="1 5">Cell membrane</location>
        <topology evidence="1 5">Lipid-anchor</topology>
        <topology evidence="1 5">GPI-anchor</topology>
    </subcellularLocation>
</comment>
<sequence length="573" mass="62821">MTINGIWYSRSNSTTDANAMDPLTDPEACTRDAALMSDMGINTIYVMAIDPKENHDDCFSIFNSVGIYVLMMLRKDAVFPTSYDDFAGSYNTDFLKSMFEIVDAVKDYDNLMGFDLGNFPAISQFALSNRDLSYPDAEKMYRAFVRDTKEYIAKNAPRPILVGWTLYLPRNDELLDASDLASDHVYWLGCAVDGDQDDLSRADYVSFWNLGFFETSPVKDQVEGYKSLADKLEFKNVVPVWLQMYGVSDEADYVEYELRPDLVEDSLLLYNSSSQIVQPNGPLSGGARFTWTNANLGWKVPKSNWGLVITQENGNVQQTEMFDRLRSVFKNMNTENWLSGDSVSSGEGHPACKKDDMVNTTTEFFFDQQTTMTIATDWELPTRPAGLDALITSGVGGQRGQMVDVTITAIVHTVRDFKGNVVTDLSLKPSKSESRTTTRSTSSGTAPPVQSSDTPLSTGAKAGIGVGAGVGGLAIAGLAAFFLLRHRRNAKAAAAGKDTQALDQESTEGGGYHKAELATGPGVELQQAELPGATHMSPQEVPAREQKGYIYAMNGDDPAELPTTERTVELPGR</sequence>
<dbReference type="GO" id="GO:0042124">
    <property type="term" value="F:1,3-beta-glucanosyltransferase activity"/>
    <property type="evidence" value="ECO:0007669"/>
    <property type="project" value="TreeGrafter"/>
</dbReference>
<dbReference type="InterPro" id="IPR004886">
    <property type="entry name" value="Glucanosyltransferase"/>
</dbReference>
<comment type="similarity">
    <text evidence="2 5">Belongs to the glycosyl hydrolase 72 family.</text>
</comment>
<keyword evidence="5 7" id="KW-0472">Membrane</keyword>
<dbReference type="GO" id="GO:0031505">
    <property type="term" value="P:fungal-type cell wall organization"/>
    <property type="evidence" value="ECO:0007669"/>
    <property type="project" value="TreeGrafter"/>
</dbReference>
<keyword evidence="4" id="KW-0325">Glycoprotein</keyword>
<evidence type="ECO:0000256" key="2">
    <source>
        <dbReference type="ARBA" id="ARBA00007528"/>
    </source>
</evidence>
<feature type="region of interest" description="Disordered" evidence="6">
    <location>
        <begin position="553"/>
        <end position="573"/>
    </location>
</feature>
<dbReference type="GO" id="GO:0071970">
    <property type="term" value="P:fungal-type cell wall (1-&gt;3)-beta-D-glucan biosynthetic process"/>
    <property type="evidence" value="ECO:0007669"/>
    <property type="project" value="TreeGrafter"/>
</dbReference>
<dbReference type="EC" id="2.4.1.-" evidence="5"/>
<dbReference type="GO" id="GO:0098552">
    <property type="term" value="C:side of membrane"/>
    <property type="evidence" value="ECO:0007669"/>
    <property type="project" value="UniProtKB-KW"/>
</dbReference>
<evidence type="ECO:0000256" key="4">
    <source>
        <dbReference type="ARBA" id="ARBA00023180"/>
    </source>
</evidence>
<comment type="function">
    <text evidence="5">Splits internally a 1,3-beta-glucan molecule and transfers the newly generated reducing end (the donor) to the non-reducing end of another 1,3-beta-glucan molecule (the acceptor) forming a 1,3-beta linkage, resulting in the elongation of 1,3-beta-glucan chains in the cell wall.</text>
</comment>
<evidence type="ECO:0000256" key="1">
    <source>
        <dbReference type="ARBA" id="ARBA00004609"/>
    </source>
</evidence>
<feature type="region of interest" description="Disordered" evidence="6">
    <location>
        <begin position="428"/>
        <end position="456"/>
    </location>
</feature>
<gene>
    <name evidence="8" type="ORF">EJ04DRAFT_570021</name>
</gene>
<evidence type="ECO:0000313" key="8">
    <source>
        <dbReference type="EMBL" id="KAF2727857.1"/>
    </source>
</evidence>
<evidence type="ECO:0000256" key="6">
    <source>
        <dbReference type="SAM" id="MobiDB-lite"/>
    </source>
</evidence>
<accession>A0A9P4UTI4</accession>
<feature type="transmembrane region" description="Helical" evidence="7">
    <location>
        <begin position="462"/>
        <end position="484"/>
    </location>
</feature>
<keyword evidence="5" id="KW-0336">GPI-anchor</keyword>